<dbReference type="Proteomes" id="UP001500390">
    <property type="component" value="Unassembled WGS sequence"/>
</dbReference>
<evidence type="ECO:0000313" key="2">
    <source>
        <dbReference type="Proteomes" id="UP001500390"/>
    </source>
</evidence>
<organism evidence="1 2">
    <name type="scientific">Ornithinibacter aureus</name>
    <dbReference type="NCBI Taxonomy" id="622664"/>
    <lineage>
        <taxon>Bacteria</taxon>
        <taxon>Bacillati</taxon>
        <taxon>Actinomycetota</taxon>
        <taxon>Actinomycetes</taxon>
        <taxon>Micrococcales</taxon>
        <taxon>Intrasporangiaceae</taxon>
        <taxon>Ornithinibacter</taxon>
    </lineage>
</organism>
<accession>A0ABP8JG76</accession>
<protein>
    <submittedName>
        <fullName evidence="1">AAA family ATPase</fullName>
    </submittedName>
</protein>
<dbReference type="EMBL" id="BAABFX010000013">
    <property type="protein sequence ID" value="GAA4390393.1"/>
    <property type="molecule type" value="Genomic_DNA"/>
</dbReference>
<dbReference type="SUPFAM" id="SSF52540">
    <property type="entry name" value="P-loop containing nucleoside triphosphate hydrolases"/>
    <property type="match status" value="1"/>
</dbReference>
<evidence type="ECO:0000313" key="1">
    <source>
        <dbReference type="EMBL" id="GAA4390393.1"/>
    </source>
</evidence>
<proteinExistence type="predicted"/>
<dbReference type="RefSeq" id="WP_211675325.1">
    <property type="nucleotide sequence ID" value="NZ_BAABFX010000013.1"/>
</dbReference>
<dbReference type="Gene3D" id="3.40.50.300">
    <property type="entry name" value="P-loop containing nucleotide triphosphate hydrolases"/>
    <property type="match status" value="1"/>
</dbReference>
<dbReference type="InterPro" id="IPR027417">
    <property type="entry name" value="P-loop_NTPase"/>
</dbReference>
<dbReference type="PANTHER" id="PTHR37816:SF1">
    <property type="entry name" value="TOXIN"/>
    <property type="match status" value="1"/>
</dbReference>
<comment type="caution">
    <text evidence="1">The sequence shown here is derived from an EMBL/GenBank/DDBJ whole genome shotgun (WGS) entry which is preliminary data.</text>
</comment>
<reference evidence="2" key="1">
    <citation type="journal article" date="2019" name="Int. J. Syst. Evol. Microbiol.">
        <title>The Global Catalogue of Microorganisms (GCM) 10K type strain sequencing project: providing services to taxonomists for standard genome sequencing and annotation.</title>
        <authorList>
            <consortium name="The Broad Institute Genomics Platform"/>
            <consortium name="The Broad Institute Genome Sequencing Center for Infectious Disease"/>
            <person name="Wu L."/>
            <person name="Ma J."/>
        </authorList>
    </citation>
    <scope>NUCLEOTIDE SEQUENCE [LARGE SCALE GENOMIC DNA]</scope>
    <source>
        <strain evidence="2">JCM 17738</strain>
    </source>
</reference>
<gene>
    <name evidence="1" type="ORF">GCM10023153_07400</name>
</gene>
<keyword evidence="2" id="KW-1185">Reference proteome</keyword>
<sequence>MQIDPPPHLHDHRRIVVHGVTGTGKSTLAARLATLTGIPHVPVDDLMWQPGWVQREPHEQVETLRPVVARPEWILDAVWSAPRDLVLGRTELVIALDLPRHVSLSRLVRRTTSRLLTHEPICGENTESWRQTLSRDSIIAWHFRSFARKRETIAAWAADAAGPPVVRLTSRSQVDAWLRTLELAHS</sequence>
<name>A0ABP8JG76_9MICO</name>
<dbReference type="PANTHER" id="PTHR37816">
    <property type="entry name" value="YALI0E33011P"/>
    <property type="match status" value="1"/>
</dbReference>
<dbReference type="InterPro" id="IPR052922">
    <property type="entry name" value="Cytidylate_Kinase-2"/>
</dbReference>